<dbReference type="GO" id="GO:0004252">
    <property type="term" value="F:serine-type endopeptidase activity"/>
    <property type="evidence" value="ECO:0007669"/>
    <property type="project" value="TreeGrafter"/>
</dbReference>
<evidence type="ECO:0000256" key="2">
    <source>
        <dbReference type="ARBA" id="ARBA00022670"/>
    </source>
</evidence>
<keyword evidence="2" id="KW-0645">Protease</keyword>
<sequence length="668" mass="77817">MFLMEKLVLEDFTKFKFLSGLKFSPSGSHAAFVVHRMDVEENKYLSNIWVLDTKTKKYFQLTSFNEERGFVWLDDDYILFAGSRNPKDKEKAESGEEFTKYYKINIHGGEATEAFVIPKKVTEILPVDDDTFLVILLYNVNKKDLEGLSEEEKKKELERRKEEKDYEVFDEIPFWANGEGVINKDRGRLYVYKLSDNKLQPITDEYTDVYSLKLNKEKTKAVFIGKSYKDKMPLTSDVYIYNLKVGELKKVNKDSDFSYRYVDFLGDKIICAGTDMKKYGINENSKFYILEESGERRCITPELDMSLGNSVNSDVRYGSGFSFKAEGDYLYFISTERYNAYLNRINLEGKIEKVIDKDGSVDMFDVCGDNILFIGFRGLKLLELYEYKDGQEIQITDFNEWVQKEKKLSKPERVEVETRPGHFIDGWVIKPVDYEEGKKYPAILDIHGGPKTVYGDVYFHEMQYWASEGYFVFFCNPVGSDGRGNEFADIRGKYGTIDYEDIMKFTDYVLENYKDIDSERVGVTGGSYGGFMTNWIIGHTDRFKAAVSQRSISNWFTEFGTTDIGYYFVPDQVGGTPWDNFEKYWDNSPLKYADKVKTPTLFLHSDEDFRCWLAEALQMFTALKYFGVESRLVICHGENHDLSRSGKPKHRIRRLKEITDWFNKYLKG</sequence>
<protein>
    <submittedName>
        <fullName evidence="5">Dipeptidyl aminopeptidase/acylaminoacyl-peptidase</fullName>
    </submittedName>
</protein>
<evidence type="ECO:0000256" key="1">
    <source>
        <dbReference type="ARBA" id="ARBA00010040"/>
    </source>
</evidence>
<reference evidence="5 6" key="1">
    <citation type="submission" date="2008-07" db="EMBL/GenBank/DDBJ databases">
        <authorList>
            <person name="Gonzalez J."/>
            <person name="Sokolova T."/>
            <person name="Ferriera S."/>
            <person name="Johnson J."/>
            <person name="Kravitz S."/>
            <person name="Beeson K."/>
            <person name="Sutton G."/>
            <person name="Rogers Y.-H."/>
            <person name="Friedman R."/>
            <person name="Frazier M."/>
            <person name="Venter J.C."/>
        </authorList>
    </citation>
    <scope>NUCLEOTIDE SEQUENCE [LARGE SCALE GENOMIC DNA]</scope>
    <source>
        <strain evidence="5 6">DSM 12653</strain>
    </source>
</reference>
<organism evidence="5 6">
    <name type="scientific">Caldanaerobacter subterraneus subsp. pacificus DSM 12653</name>
    <dbReference type="NCBI Taxonomy" id="391606"/>
    <lineage>
        <taxon>Bacteria</taxon>
        <taxon>Bacillati</taxon>
        <taxon>Bacillota</taxon>
        <taxon>Clostridia</taxon>
        <taxon>Thermoanaerobacterales</taxon>
        <taxon>Thermoanaerobacteraceae</taxon>
        <taxon>Caldanaerobacter</taxon>
    </lineage>
</organism>
<evidence type="ECO:0000256" key="3">
    <source>
        <dbReference type="ARBA" id="ARBA00022801"/>
    </source>
</evidence>
<dbReference type="GO" id="GO:0004177">
    <property type="term" value="F:aminopeptidase activity"/>
    <property type="evidence" value="ECO:0007669"/>
    <property type="project" value="UniProtKB-KW"/>
</dbReference>
<dbReference type="PANTHER" id="PTHR42776:SF27">
    <property type="entry name" value="DIPEPTIDYL PEPTIDASE FAMILY MEMBER 6"/>
    <property type="match status" value="1"/>
</dbReference>
<dbReference type="InterPro" id="IPR029058">
    <property type="entry name" value="AB_hydrolase_fold"/>
</dbReference>
<reference evidence="5 6" key="2">
    <citation type="journal article" date="2015" name="BMC Genomics">
        <title>Analysis of three genomes within the thermophilic bacterial species Caldanaerobacter subterraneus with a focus on carbon monoxide dehydrogenase evolution and hydrolase diversity.</title>
        <authorList>
            <person name="Sant'Anna F.H."/>
            <person name="Lebedinsky A.V."/>
            <person name="Sokolova T.G."/>
            <person name="Robb F.T."/>
            <person name="Gonzalez J.M."/>
        </authorList>
    </citation>
    <scope>NUCLEOTIDE SEQUENCE [LARGE SCALE GENOMIC DNA]</scope>
    <source>
        <strain evidence="5 6">DSM 12653</strain>
    </source>
</reference>
<dbReference type="InterPro" id="IPR011042">
    <property type="entry name" value="6-blade_b-propeller_TolB-like"/>
</dbReference>
<dbReference type="Pfam" id="PF00326">
    <property type="entry name" value="Peptidase_S9"/>
    <property type="match status" value="1"/>
</dbReference>
<dbReference type="SUPFAM" id="SSF53474">
    <property type="entry name" value="alpha/beta-Hydrolases"/>
    <property type="match status" value="1"/>
</dbReference>
<dbReference type="AlphaFoldDB" id="A0A0F5PKL3"/>
<evidence type="ECO:0000259" key="4">
    <source>
        <dbReference type="Pfam" id="PF00326"/>
    </source>
</evidence>
<reference evidence="6" key="3">
    <citation type="submission" date="2015-02" db="EMBL/GenBank/DDBJ databases">
        <title>Genome analysis of three genomes within the thermophilic hydrogenogenic bacterial species Caldanaerobacter subterraneus.</title>
        <authorList>
            <person name="Sant'Anna F.H."/>
            <person name="Lebedinsky A."/>
            <person name="Sokolova T."/>
            <person name="Robb F.T."/>
            <person name="Gonzalez J.M."/>
        </authorList>
    </citation>
    <scope>NUCLEOTIDE SEQUENCE [LARGE SCALE GENOMIC DNA]</scope>
    <source>
        <strain evidence="6">DSM 12653</strain>
    </source>
</reference>
<dbReference type="GO" id="GO:0006508">
    <property type="term" value="P:proteolysis"/>
    <property type="evidence" value="ECO:0007669"/>
    <property type="project" value="UniProtKB-KW"/>
</dbReference>
<dbReference type="PANTHER" id="PTHR42776">
    <property type="entry name" value="SERINE PEPTIDASE S9 FAMILY MEMBER"/>
    <property type="match status" value="1"/>
</dbReference>
<name>A0A0F5PKL3_9THEO</name>
<dbReference type="Gene3D" id="3.40.50.1820">
    <property type="entry name" value="alpha/beta hydrolase"/>
    <property type="match status" value="1"/>
</dbReference>
<gene>
    <name evidence="5" type="ORF">CDSM653_02038</name>
</gene>
<evidence type="ECO:0000313" key="6">
    <source>
        <dbReference type="Proteomes" id="UP000010146"/>
    </source>
</evidence>
<dbReference type="FunFam" id="3.40.50.1820:FF:000028">
    <property type="entry name" value="S9 family peptidase"/>
    <property type="match status" value="1"/>
</dbReference>
<comment type="caution">
    <text evidence="5">The sequence shown here is derived from an EMBL/GenBank/DDBJ whole genome shotgun (WGS) entry which is preliminary data.</text>
</comment>
<dbReference type="EMBL" id="ABXP02000109">
    <property type="protein sequence ID" value="KKC28956.1"/>
    <property type="molecule type" value="Genomic_DNA"/>
</dbReference>
<dbReference type="InterPro" id="IPR001375">
    <property type="entry name" value="Peptidase_S9_cat"/>
</dbReference>
<evidence type="ECO:0000313" key="5">
    <source>
        <dbReference type="EMBL" id="KKC28956.1"/>
    </source>
</evidence>
<proteinExistence type="inferred from homology"/>
<comment type="similarity">
    <text evidence="1">Belongs to the peptidase S9C family.</text>
</comment>
<dbReference type="Gene3D" id="2.120.10.30">
    <property type="entry name" value="TolB, C-terminal domain"/>
    <property type="match status" value="1"/>
</dbReference>
<dbReference type="SUPFAM" id="SSF82171">
    <property type="entry name" value="DPP6 N-terminal domain-like"/>
    <property type="match status" value="1"/>
</dbReference>
<dbReference type="Proteomes" id="UP000010146">
    <property type="component" value="Unassembled WGS sequence"/>
</dbReference>
<feature type="domain" description="Peptidase S9 prolyl oligopeptidase catalytic" evidence="4">
    <location>
        <begin position="459"/>
        <end position="667"/>
    </location>
</feature>
<keyword evidence="3" id="KW-0378">Hydrolase</keyword>
<accession>A0A0F5PKL3</accession>
<keyword evidence="5" id="KW-0031">Aminopeptidase</keyword>